<feature type="transmembrane region" description="Helical" evidence="3">
    <location>
        <begin position="1200"/>
        <end position="1222"/>
    </location>
</feature>
<feature type="compositionally biased region" description="Basic residues" evidence="2">
    <location>
        <begin position="1"/>
        <end position="12"/>
    </location>
</feature>
<dbReference type="Pfam" id="PF00077">
    <property type="entry name" value="RVP"/>
    <property type="match status" value="1"/>
</dbReference>
<feature type="compositionally biased region" description="Polar residues" evidence="2">
    <location>
        <begin position="428"/>
        <end position="437"/>
    </location>
</feature>
<feature type="compositionally biased region" description="Pro residues" evidence="2">
    <location>
        <begin position="412"/>
        <end position="427"/>
    </location>
</feature>
<dbReference type="EnsemblMetazoa" id="CJA03667.1">
    <property type="protein sequence ID" value="CJA03667.1"/>
    <property type="gene ID" value="WBGene00122871"/>
</dbReference>
<evidence type="ECO:0000259" key="4">
    <source>
        <dbReference type="Pfam" id="PF00077"/>
    </source>
</evidence>
<dbReference type="InterPro" id="IPR005162">
    <property type="entry name" value="Retrotrans_gag_dom"/>
</dbReference>
<keyword evidence="7" id="KW-1185">Reference proteome</keyword>
<keyword evidence="1" id="KW-0378">Hydrolase</keyword>
<feature type="compositionally biased region" description="Pro residues" evidence="2">
    <location>
        <begin position="914"/>
        <end position="925"/>
    </location>
</feature>
<dbReference type="Gene3D" id="1.20.5.1890">
    <property type="match status" value="1"/>
</dbReference>
<feature type="region of interest" description="Disordered" evidence="2">
    <location>
        <begin position="81"/>
        <end position="134"/>
    </location>
</feature>
<dbReference type="InterPro" id="IPR018061">
    <property type="entry name" value="Retropepsins"/>
</dbReference>
<accession>A0A8R1HJN8</accession>
<keyword evidence="3" id="KW-1133">Transmembrane helix</keyword>
<evidence type="ECO:0000259" key="5">
    <source>
        <dbReference type="Pfam" id="PF03732"/>
    </source>
</evidence>
<evidence type="ECO:0000313" key="6">
    <source>
        <dbReference type="EnsemblMetazoa" id="CJA03667.1"/>
    </source>
</evidence>
<dbReference type="Gene3D" id="2.40.70.10">
    <property type="entry name" value="Acid Proteases"/>
    <property type="match status" value="1"/>
</dbReference>
<protein>
    <recommendedName>
        <fullName evidence="8">Retrotransposon gag domain-containing protein</fullName>
    </recommendedName>
</protein>
<dbReference type="GO" id="GO:0016787">
    <property type="term" value="F:hydrolase activity"/>
    <property type="evidence" value="ECO:0007669"/>
    <property type="project" value="UniProtKB-KW"/>
</dbReference>
<name>A0A8R1HJN8_CAEJA</name>
<reference evidence="6" key="2">
    <citation type="submission" date="2022-06" db="UniProtKB">
        <authorList>
            <consortium name="EnsemblMetazoa"/>
        </authorList>
    </citation>
    <scope>IDENTIFICATION</scope>
    <source>
        <strain evidence="6">DF5081</strain>
    </source>
</reference>
<feature type="region of interest" description="Disordered" evidence="2">
    <location>
        <begin position="890"/>
        <end position="969"/>
    </location>
</feature>
<dbReference type="CDD" id="cd00303">
    <property type="entry name" value="retropepsin_like"/>
    <property type="match status" value="1"/>
</dbReference>
<dbReference type="SUPFAM" id="SSF50630">
    <property type="entry name" value="Acid proteases"/>
    <property type="match status" value="1"/>
</dbReference>
<feature type="compositionally biased region" description="Basic and acidic residues" evidence="2">
    <location>
        <begin position="45"/>
        <end position="63"/>
    </location>
</feature>
<evidence type="ECO:0008006" key="8">
    <source>
        <dbReference type="Google" id="ProtNLM"/>
    </source>
</evidence>
<evidence type="ECO:0000313" key="7">
    <source>
        <dbReference type="Proteomes" id="UP000005237"/>
    </source>
</evidence>
<dbReference type="InterPro" id="IPR021109">
    <property type="entry name" value="Peptidase_aspartic_dom_sf"/>
</dbReference>
<evidence type="ECO:0000256" key="3">
    <source>
        <dbReference type="SAM" id="Phobius"/>
    </source>
</evidence>
<feature type="domain" description="Retropepsins" evidence="4">
    <location>
        <begin position="1295"/>
        <end position="1388"/>
    </location>
</feature>
<keyword evidence="3" id="KW-0472">Membrane</keyword>
<proteinExistence type="predicted"/>
<feature type="domain" description="Retrotransposon gag" evidence="5">
    <location>
        <begin position="194"/>
        <end position="268"/>
    </location>
</feature>
<feature type="region of interest" description="Disordered" evidence="2">
    <location>
        <begin position="1"/>
        <end position="67"/>
    </location>
</feature>
<feature type="compositionally biased region" description="Basic and acidic residues" evidence="2">
    <location>
        <begin position="115"/>
        <end position="125"/>
    </location>
</feature>
<evidence type="ECO:0000256" key="1">
    <source>
        <dbReference type="ARBA" id="ARBA00022801"/>
    </source>
</evidence>
<sequence>LPTKYKKRKPKPPARSLADELAEADDQAPARPSAESSNPPTPPKDATDEDLRKWIQQIPEKRTFSKSITNLLSVLTRLRKSSTSPDLEKEGMAKGDNQTPGRKSARNTRGENSPDQEKDTPKEEPTWEEEYGSGGKIEVPQGALWRSTSDIIKLLRETTKNFSEGSAANLVDWLHDFARSLYRINVPSGTGVSLLPFFLRHPALGKYNSLEERDKVDWKATTEALIKLHQCSSDRQLAAQEITALRQGKMSVSEFAEKLRKLGRYAYEYLGKEARDRLTATHLLNRVSKDIRVELRRLPTTPVTLKEMKHQADRIEKTLALEAGEEEEEALIAAIKVQFPDQTRQWSQQGGRRQWQDRGVPLQFQNLPMQQGSCPHQCSSVPVQYPYPGNYNNQQWYGRNHGPYQFQDPRRQPGPAPQPAIEAPPPQHQGQTRGQRPGVNSVSKFLLLVVALSLLPTTAPLQICGFGRTGNSFVAPSPIACTGTSDVPLQRHEANIYTARPEALELEAFKCIRTLIHVRKFSFLTIYSTIEKIIVDQTTSIPVEECRKASQLRSYQGHELKEVAPGLFRTEAVGNWTDQQHWFGTKEENIFELTMQRGTIASTDGNNIISELGSMEQCAIHSGHCQDEESTTVWEKHSVQRECPFQYSMATEAIMSPDFVAIPALDIFSAIDKDVRKLHNIMEECHFNNAILTDDGLLIELPTLLYQRPRHTAFWLRTKRELATISGGANHQPISVDIRQNFSVPLIFKLYKKRDIMECPIVHQNIADPMLLREFKRFNVTKTMLERRTRLYPEDRNHPRNYLLIALKSIRIAQYSWREKRRLTEQKRDLTEGEMALLRLINEQDVFIFDKLLAREFGESTPDIVNQDHRFPLPTFDEKRMAQERLEPYMEPSWSARPPPPPIFTTTTTEAAPYRPPPPTRPPPATSTTTTSRPTTSAPTMPRPTTSVPNITTEKPAEQDDKKQESKKTIEESFRNACKNQYVSTSLFETILAIDPTAAVHQLLKRRDISAKRIGDSILFRNAEPVVQATMHWDRKVNNICYDLVPVTVEDVLWFQLPGSEDLVAEAVVIPCHERQPIIHREGSKWIGMNNREVNPQRLGRPFRRTQTQYLLDPPRTFYTTLEEETGVSTGSDKENERRFDRYQRNLEHTLETNGILHDGWNMIRNATQNLHKSAKEIYHNTIDAISKGARKVFFSILQLLIWISIPLLIILLCIGFVYGYTKYMAFRKMTRLAGRAARTATDELLERTLARINNVELRDDIPAHPQLARSFDQEYPLMGINTLRINHIQAARIPHIDVILEGKKLEALFDTGAGVTYAPISSISTKLNTSVQPTAVAANGSTIQFLGTTKSTINIGNLQVKHDILVSKDSDCPAPMLIGTDVMEKINKIGHNVSINLHKKQIFIGSSMIPINAISGI</sequence>
<feature type="compositionally biased region" description="Low complexity" evidence="2">
    <location>
        <begin position="926"/>
        <end position="947"/>
    </location>
</feature>
<feature type="compositionally biased region" description="Basic and acidic residues" evidence="2">
    <location>
        <begin position="955"/>
        <end position="969"/>
    </location>
</feature>
<feature type="region of interest" description="Disordered" evidence="2">
    <location>
        <begin position="392"/>
        <end position="437"/>
    </location>
</feature>
<keyword evidence="3" id="KW-0812">Transmembrane</keyword>
<organism evidence="6 7">
    <name type="scientific">Caenorhabditis japonica</name>
    <dbReference type="NCBI Taxonomy" id="281687"/>
    <lineage>
        <taxon>Eukaryota</taxon>
        <taxon>Metazoa</taxon>
        <taxon>Ecdysozoa</taxon>
        <taxon>Nematoda</taxon>
        <taxon>Chromadorea</taxon>
        <taxon>Rhabditida</taxon>
        <taxon>Rhabditina</taxon>
        <taxon>Rhabditomorpha</taxon>
        <taxon>Rhabditoidea</taxon>
        <taxon>Rhabditidae</taxon>
        <taxon>Peloderinae</taxon>
        <taxon>Caenorhabditis</taxon>
    </lineage>
</organism>
<dbReference type="Proteomes" id="UP000005237">
    <property type="component" value="Unassembled WGS sequence"/>
</dbReference>
<reference evidence="7" key="1">
    <citation type="submission" date="2010-08" db="EMBL/GenBank/DDBJ databases">
        <authorList>
            <consortium name="Caenorhabditis japonica Sequencing Consortium"/>
            <person name="Wilson R.K."/>
        </authorList>
    </citation>
    <scope>NUCLEOTIDE SEQUENCE [LARGE SCALE GENOMIC DNA]</scope>
    <source>
        <strain evidence="7">DF5081</strain>
    </source>
</reference>
<evidence type="ECO:0000256" key="2">
    <source>
        <dbReference type="SAM" id="MobiDB-lite"/>
    </source>
</evidence>
<dbReference type="Pfam" id="PF03732">
    <property type="entry name" value="Retrotrans_gag"/>
    <property type="match status" value="1"/>
</dbReference>
<feature type="compositionally biased region" description="Low complexity" evidence="2">
    <location>
        <begin position="904"/>
        <end position="913"/>
    </location>
</feature>